<dbReference type="Pfam" id="PF00078">
    <property type="entry name" value="RVT_1"/>
    <property type="match status" value="1"/>
</dbReference>
<dbReference type="PANTHER" id="PTHR24559:SF444">
    <property type="entry name" value="REVERSE TRANSCRIPTASE DOMAIN-CONTAINING PROTEIN"/>
    <property type="match status" value="1"/>
</dbReference>
<reference evidence="11 12" key="1">
    <citation type="journal article" date="2018" name="Cell">
        <title>The Chara Genome: Secondary Complexity and Implications for Plant Terrestrialization.</title>
        <authorList>
            <person name="Nishiyama T."/>
            <person name="Sakayama H."/>
            <person name="Vries J.D."/>
            <person name="Buschmann H."/>
            <person name="Saint-Marcoux D."/>
            <person name="Ullrich K.K."/>
            <person name="Haas F.B."/>
            <person name="Vanderstraeten L."/>
            <person name="Becker D."/>
            <person name="Lang D."/>
            <person name="Vosolsobe S."/>
            <person name="Rombauts S."/>
            <person name="Wilhelmsson P.K.I."/>
            <person name="Janitza P."/>
            <person name="Kern R."/>
            <person name="Heyl A."/>
            <person name="Rumpler F."/>
            <person name="Villalobos L.I.A.C."/>
            <person name="Clay J.M."/>
            <person name="Skokan R."/>
            <person name="Toyoda A."/>
            <person name="Suzuki Y."/>
            <person name="Kagoshima H."/>
            <person name="Schijlen E."/>
            <person name="Tajeshwar N."/>
            <person name="Catarino B."/>
            <person name="Hetherington A.J."/>
            <person name="Saltykova A."/>
            <person name="Bonnot C."/>
            <person name="Breuninger H."/>
            <person name="Symeonidi A."/>
            <person name="Radhakrishnan G.V."/>
            <person name="Van Nieuwerburgh F."/>
            <person name="Deforce D."/>
            <person name="Chang C."/>
            <person name="Karol K.G."/>
            <person name="Hedrich R."/>
            <person name="Ulvskov P."/>
            <person name="Glockner G."/>
            <person name="Delwiche C.F."/>
            <person name="Petrasek J."/>
            <person name="Van de Peer Y."/>
            <person name="Friml J."/>
            <person name="Beilby M."/>
            <person name="Dolan L."/>
            <person name="Kohara Y."/>
            <person name="Sugano S."/>
            <person name="Fujiyama A."/>
            <person name="Delaux P.-M."/>
            <person name="Quint M."/>
            <person name="TheiBen G."/>
            <person name="Hagemann M."/>
            <person name="Harholt J."/>
            <person name="Dunand C."/>
            <person name="Zachgo S."/>
            <person name="Langdale J."/>
            <person name="Maumus F."/>
            <person name="Straeten D.V.D."/>
            <person name="Gould S.B."/>
            <person name="Rensing S.A."/>
        </authorList>
    </citation>
    <scope>NUCLEOTIDE SEQUENCE [LARGE SCALE GENOMIC DNA]</scope>
    <source>
        <strain evidence="11 12">S276</strain>
    </source>
</reference>
<feature type="compositionally biased region" description="Basic and acidic residues" evidence="9">
    <location>
        <begin position="884"/>
        <end position="898"/>
    </location>
</feature>
<evidence type="ECO:0000256" key="1">
    <source>
        <dbReference type="ARBA" id="ARBA00022670"/>
    </source>
</evidence>
<dbReference type="FunFam" id="3.30.70.270:FF:000020">
    <property type="entry name" value="Transposon Tf2-6 polyprotein-like Protein"/>
    <property type="match status" value="1"/>
</dbReference>
<dbReference type="OrthoDB" id="6773263at2759"/>
<dbReference type="Gramene" id="GBG90767">
    <property type="protein sequence ID" value="GBG90767"/>
    <property type="gene ID" value="CBR_g51273"/>
</dbReference>
<feature type="compositionally biased region" description="Basic and acidic residues" evidence="9">
    <location>
        <begin position="1016"/>
        <end position="1032"/>
    </location>
</feature>
<dbReference type="GO" id="GO:0004519">
    <property type="term" value="F:endonuclease activity"/>
    <property type="evidence" value="ECO:0007669"/>
    <property type="project" value="UniProtKB-KW"/>
</dbReference>
<dbReference type="InterPro" id="IPR000679">
    <property type="entry name" value="Znf_GATA"/>
</dbReference>
<dbReference type="Proteomes" id="UP000265515">
    <property type="component" value="Unassembled WGS sequence"/>
</dbReference>
<evidence type="ECO:0000256" key="6">
    <source>
        <dbReference type="ARBA" id="ARBA00022801"/>
    </source>
</evidence>
<evidence type="ECO:0000313" key="11">
    <source>
        <dbReference type="EMBL" id="GBG90767.1"/>
    </source>
</evidence>
<keyword evidence="8" id="KW-0479">Metal-binding</keyword>
<protein>
    <recommendedName>
        <fullName evidence="10">GATA-type domain-containing protein</fullName>
    </recommendedName>
</protein>
<feature type="compositionally biased region" description="Basic and acidic residues" evidence="9">
    <location>
        <begin position="665"/>
        <end position="696"/>
    </location>
</feature>
<dbReference type="PROSITE" id="PS50114">
    <property type="entry name" value="GATA_ZN_FINGER_2"/>
    <property type="match status" value="1"/>
</dbReference>
<comment type="caution">
    <text evidence="11">The sequence shown here is derived from an EMBL/GenBank/DDBJ whole genome shotgun (WGS) entry which is preliminary data.</text>
</comment>
<feature type="compositionally biased region" description="Low complexity" evidence="9">
    <location>
        <begin position="1034"/>
        <end position="1047"/>
    </location>
</feature>
<evidence type="ECO:0000256" key="2">
    <source>
        <dbReference type="ARBA" id="ARBA00022679"/>
    </source>
</evidence>
<gene>
    <name evidence="11" type="ORF">CBR_g51273</name>
</gene>
<keyword evidence="8" id="KW-0862">Zinc</keyword>
<dbReference type="SMART" id="SM00401">
    <property type="entry name" value="ZnF_GATA"/>
    <property type="match status" value="1"/>
</dbReference>
<keyword evidence="7" id="KW-0695">RNA-directed DNA polymerase</keyword>
<dbReference type="GO" id="GO:0008270">
    <property type="term" value="F:zinc ion binding"/>
    <property type="evidence" value="ECO:0007669"/>
    <property type="project" value="UniProtKB-KW"/>
</dbReference>
<dbReference type="InterPro" id="IPR013088">
    <property type="entry name" value="Znf_NHR/GATA"/>
</dbReference>
<sequence length="1707" mass="185344">MTLLTRSQTAGMDQKANETGEAYEARLAAIMTESKQRAEASAAARKTREAEAERLRQITKDQRQKHAAAAAKDADEERVRRREILFREETALHAQARDWRQEAENGDSVDYGTRIALLLNSVTDLLATCMAQQEDIHSLDHANQALTKRIQQLEQRPVATSSAGPSDLVDRVNILEIDVGTLKTETQRLDQQATCAYERTDEIGLCFLHTVAAAKSQPTDLSSDPRVVRLLDEFADIFESPTGVVPDRPISQEVILEAGVVLPKGCIYRMSEEQLTVLRAELDDLLDKGWIRPSSSPYGAPVLFVQKKNKDLRLCIDYRKLNAQTVKNAGPLPRIGDLLERLGDAEFFSKLDLKSGYHQISIRPQDRYKTAFKTWCGHFEWVVMPFGLTNAPTTFRAAMTNEFRAMLDWFVLVFLIYSRTLEEHLEHLRRVLETLRRAKYKAIRDKCKFVRQELEYLGHFVTPQGISPLSDKIQAIQDWPEPRNITDVRSFLGLAGYYQRFIKGYSKITAHLSKLQCEDRPFDFGTDVRESFLALKAALLSAEVLRIYDRLLPTRVTTDASGYGIGHGVASTEEKGEALRLGADIPEATGSSSEARRQQALVVQGGSGGREPANAECGFAMASNGQREKGFEPSTSAAVCSGANSRVQNVIESWGALSMIVEAKEGGGHGHGYEQKDGEYEREEDKRQCGKEEQAISRDGVTASDSSSFSRDVSGLSKYAGSAFASCPQQQLHAYNTAQQHLRVGDLCHIHEGSNSCHEPVTAKDDQPTLDRILLNQHEMHASQPRSPQPKRCRRASDQSLPARNGPVATDSLTTQAGLVEEGRADEREISRGNERREVGPETTAVVSMVEAVAGNKDNGWDNGNVGFVNAWDAKQRMNCPKAGEEEMGKGATKDNIYENKSAARGSGSGNRDESDAVDMSTVDDKGTGYGGSNEVQWTAEMTATVDGTATSAIRPEVGLVSWKGHGDRSKALTRASAPCPAVGSKRAYMRRGTNSDMHDRSTKNSKFLNAKAQRGRKEGSAKMAEQVDRRRAAAAAEGESGQVSSGSGLGMGSGLKPNGRKVCTGRGGACLAALRVHATGGGLGMVVGVSLQQLSRSSQRNVGLATRHFGHGSPNRTVKQTKKKLAASSSPPQPLAAASAPKRQGLNSIEGKKGVRKTSSVRQGWRRESAQRVLKKRIAMQVGREEKRRRGGGLLRNQVGHGRESSSGGTSPSPNLSKNSDDDDDEEEEDEEDEEDEEEEYNDDDNYEEEDEEDEEEEEEEECPGKRLAWAVRKRNNHDSSGKAEVATSAEQHLDRRDLGRGGLVNATHCGEKVGRRNRAEEPVGTKPGSARVCVECGTMKTPLWRNGPRGPKSLCNACGIRFKKERKALALAEAQAQAQAQANAEGNEQQENSSRGGKLVSSAPCRKGKTTVGSAVKSKKHLHLKNQKRKTAGETAASVTDASDGTIATTVSMEAVKADVNAAPTEGCQCSSRQHSPCPFASDPPPSASLQTQTTSDPPPVSLPTQTGHAHHKMTNYSSQCHVADAPDKAVSSAKLDANKEEGNGNATGIGAQDDGHGGDGHSAIRGGEMVAECGDRVGSSADSSVTLQGPPAMVSGPLKRKWKRMMGRSDPAVHESMQIQRVSIAGSGHSRCVELPVNWVAQGKKKVRERNGMAAIMDGMPMDDQHGEGKNNLLLEMEFGGCGGTADEVQGAILLMTLFKGCPA</sequence>
<evidence type="ECO:0000256" key="9">
    <source>
        <dbReference type="SAM" id="MobiDB-lite"/>
    </source>
</evidence>
<keyword evidence="4" id="KW-0540">Nuclease</keyword>
<evidence type="ECO:0000259" key="10">
    <source>
        <dbReference type="PROSITE" id="PS50114"/>
    </source>
</evidence>
<dbReference type="GO" id="GO:0008233">
    <property type="term" value="F:peptidase activity"/>
    <property type="evidence" value="ECO:0007669"/>
    <property type="project" value="UniProtKB-KW"/>
</dbReference>
<dbReference type="PANTHER" id="PTHR24559">
    <property type="entry name" value="TRANSPOSON TY3-I GAG-POL POLYPROTEIN"/>
    <property type="match status" value="1"/>
</dbReference>
<feature type="compositionally biased region" description="Low complexity" evidence="9">
    <location>
        <begin position="1383"/>
        <end position="1394"/>
    </location>
</feature>
<keyword evidence="1" id="KW-0645">Protease</keyword>
<dbReference type="Gene3D" id="3.30.70.270">
    <property type="match status" value="2"/>
</dbReference>
<evidence type="ECO:0000256" key="8">
    <source>
        <dbReference type="PROSITE-ProRule" id="PRU00094"/>
    </source>
</evidence>
<feature type="region of interest" description="Disordered" evidence="9">
    <location>
        <begin position="1468"/>
        <end position="1514"/>
    </location>
</feature>
<organism evidence="11 12">
    <name type="scientific">Chara braunii</name>
    <name type="common">Braun's stonewort</name>
    <dbReference type="NCBI Taxonomy" id="69332"/>
    <lineage>
        <taxon>Eukaryota</taxon>
        <taxon>Viridiplantae</taxon>
        <taxon>Streptophyta</taxon>
        <taxon>Charophyceae</taxon>
        <taxon>Charales</taxon>
        <taxon>Characeae</taxon>
        <taxon>Chara</taxon>
    </lineage>
</organism>
<keyword evidence="12" id="KW-1185">Reference proteome</keyword>
<dbReference type="SUPFAM" id="SSF56672">
    <property type="entry name" value="DNA/RNA polymerases"/>
    <property type="match status" value="1"/>
</dbReference>
<feature type="region of interest" description="Disordered" evidence="9">
    <location>
        <begin position="1106"/>
        <end position="1308"/>
    </location>
</feature>
<feature type="compositionally biased region" description="Basic and acidic residues" evidence="9">
    <location>
        <begin position="821"/>
        <end position="840"/>
    </location>
</feature>
<dbReference type="GO" id="GO:0003964">
    <property type="term" value="F:RNA-directed DNA polymerase activity"/>
    <property type="evidence" value="ECO:0007669"/>
    <property type="project" value="UniProtKB-KW"/>
</dbReference>
<dbReference type="EMBL" id="BFEA01000839">
    <property type="protein sequence ID" value="GBG90767.1"/>
    <property type="molecule type" value="Genomic_DNA"/>
</dbReference>
<evidence type="ECO:0000256" key="4">
    <source>
        <dbReference type="ARBA" id="ARBA00022722"/>
    </source>
</evidence>
<dbReference type="InterPro" id="IPR043128">
    <property type="entry name" value="Rev_trsase/Diguanyl_cyclase"/>
</dbReference>
<dbReference type="GO" id="GO:0043565">
    <property type="term" value="F:sequence-specific DNA binding"/>
    <property type="evidence" value="ECO:0007669"/>
    <property type="project" value="InterPro"/>
</dbReference>
<evidence type="ECO:0000256" key="7">
    <source>
        <dbReference type="ARBA" id="ARBA00022918"/>
    </source>
</evidence>
<evidence type="ECO:0000256" key="3">
    <source>
        <dbReference type="ARBA" id="ARBA00022695"/>
    </source>
</evidence>
<dbReference type="InterPro" id="IPR043502">
    <property type="entry name" value="DNA/RNA_pol_sf"/>
</dbReference>
<feature type="compositionally biased region" description="Acidic residues" evidence="9">
    <location>
        <begin position="1222"/>
        <end position="1263"/>
    </location>
</feature>
<keyword evidence="5" id="KW-0255">Endonuclease</keyword>
<proteinExistence type="predicted"/>
<feature type="domain" description="GATA-type" evidence="10">
    <location>
        <begin position="1329"/>
        <end position="1383"/>
    </location>
</feature>
<dbReference type="Gene3D" id="3.30.50.10">
    <property type="entry name" value="Erythroid Transcription Factor GATA-1, subunit A"/>
    <property type="match status" value="1"/>
</dbReference>
<dbReference type="GO" id="GO:0006355">
    <property type="term" value="P:regulation of DNA-templated transcription"/>
    <property type="evidence" value="ECO:0007669"/>
    <property type="project" value="InterPro"/>
</dbReference>
<keyword evidence="3" id="KW-0548">Nucleotidyltransferase</keyword>
<feature type="region of interest" description="Disordered" evidence="9">
    <location>
        <begin position="972"/>
        <end position="1055"/>
    </location>
</feature>
<dbReference type="SUPFAM" id="SSF57716">
    <property type="entry name" value="Glucocorticoid receptor-like (DNA-binding domain)"/>
    <property type="match status" value="1"/>
</dbReference>
<dbReference type="InterPro" id="IPR000477">
    <property type="entry name" value="RT_dom"/>
</dbReference>
<evidence type="ECO:0000313" key="12">
    <source>
        <dbReference type="Proteomes" id="UP000265515"/>
    </source>
</evidence>
<keyword evidence="2" id="KW-0808">Transferase</keyword>
<keyword evidence="6" id="KW-0378">Hydrolase</keyword>
<feature type="compositionally biased region" description="Low complexity" evidence="9">
    <location>
        <begin position="1127"/>
        <end position="1143"/>
    </location>
</feature>
<dbReference type="CDD" id="cd00202">
    <property type="entry name" value="ZnF_GATA"/>
    <property type="match status" value="1"/>
</dbReference>
<feature type="region of interest" description="Disordered" evidence="9">
    <location>
        <begin position="1527"/>
        <end position="1599"/>
    </location>
</feature>
<feature type="region of interest" description="Disordered" evidence="9">
    <location>
        <begin position="781"/>
        <end position="842"/>
    </location>
</feature>
<feature type="compositionally biased region" description="Basic residues" evidence="9">
    <location>
        <begin position="1419"/>
        <end position="1432"/>
    </location>
</feature>
<dbReference type="CDD" id="cd01647">
    <property type="entry name" value="RT_LTR"/>
    <property type="match status" value="1"/>
</dbReference>
<accession>A0A388M848</accession>
<dbReference type="Pfam" id="PF00320">
    <property type="entry name" value="GATA"/>
    <property type="match status" value="1"/>
</dbReference>
<feature type="compositionally biased region" description="Polar residues" evidence="9">
    <location>
        <begin position="1206"/>
        <end position="1219"/>
    </location>
</feature>
<feature type="region of interest" description="Disordered" evidence="9">
    <location>
        <begin position="884"/>
        <end position="934"/>
    </location>
</feature>
<keyword evidence="8" id="KW-0863">Zinc-finger</keyword>
<dbReference type="InterPro" id="IPR053134">
    <property type="entry name" value="RNA-dir_DNA_polymerase"/>
</dbReference>
<feature type="region of interest" description="Disordered" evidence="9">
    <location>
        <begin position="1383"/>
        <end position="1444"/>
    </location>
</feature>
<dbReference type="PROSITE" id="PS00344">
    <property type="entry name" value="GATA_ZN_FINGER_1"/>
    <property type="match status" value="1"/>
</dbReference>
<dbReference type="Gene3D" id="3.10.10.10">
    <property type="entry name" value="HIV Type 1 Reverse Transcriptase, subunit A, domain 1"/>
    <property type="match status" value="1"/>
</dbReference>
<dbReference type="FunFam" id="3.10.10.10:FF:000007">
    <property type="entry name" value="Retrovirus-related Pol polyprotein from transposon 17.6-like Protein"/>
    <property type="match status" value="1"/>
</dbReference>
<feature type="region of interest" description="Disordered" evidence="9">
    <location>
        <begin position="665"/>
        <end position="712"/>
    </location>
</feature>
<name>A0A388M848_CHABU</name>
<evidence type="ECO:0000256" key="5">
    <source>
        <dbReference type="ARBA" id="ARBA00022759"/>
    </source>
</evidence>
<dbReference type="GO" id="GO:0006508">
    <property type="term" value="P:proteolysis"/>
    <property type="evidence" value="ECO:0007669"/>
    <property type="project" value="UniProtKB-KW"/>
</dbReference>